<dbReference type="EMBL" id="NHON01000004">
    <property type="protein sequence ID" value="OWJ68605.1"/>
    <property type="molecule type" value="Genomic_DNA"/>
</dbReference>
<feature type="transmembrane region" description="Helical" evidence="8">
    <location>
        <begin position="65"/>
        <end position="89"/>
    </location>
</feature>
<evidence type="ECO:0000313" key="11">
    <source>
        <dbReference type="Proteomes" id="UP000196655"/>
    </source>
</evidence>
<evidence type="ECO:0000256" key="7">
    <source>
        <dbReference type="ARBA" id="ARBA00023136"/>
    </source>
</evidence>
<evidence type="ECO:0000256" key="8">
    <source>
        <dbReference type="RuleBase" id="RU363032"/>
    </source>
</evidence>
<dbReference type="AlphaFoldDB" id="A0A211ZTL1"/>
<evidence type="ECO:0000256" key="2">
    <source>
        <dbReference type="ARBA" id="ARBA00007069"/>
    </source>
</evidence>
<evidence type="ECO:0000256" key="3">
    <source>
        <dbReference type="ARBA" id="ARBA00022448"/>
    </source>
</evidence>
<comment type="similarity">
    <text evidence="2">Belongs to the binding-protein-dependent transport system permease family. CysTW subfamily.</text>
</comment>
<evidence type="ECO:0000259" key="9">
    <source>
        <dbReference type="PROSITE" id="PS50928"/>
    </source>
</evidence>
<evidence type="ECO:0000256" key="1">
    <source>
        <dbReference type="ARBA" id="ARBA00004651"/>
    </source>
</evidence>
<dbReference type="InterPro" id="IPR035906">
    <property type="entry name" value="MetI-like_sf"/>
</dbReference>
<comment type="caution">
    <text evidence="10">The sequence shown here is derived from an EMBL/GenBank/DDBJ whole genome shotgun (WGS) entry which is preliminary data.</text>
</comment>
<keyword evidence="5 8" id="KW-0812">Transmembrane</keyword>
<organism evidence="10 11">
    <name type="scientific">Inquilinus limosus</name>
    <dbReference type="NCBI Taxonomy" id="171674"/>
    <lineage>
        <taxon>Bacteria</taxon>
        <taxon>Pseudomonadati</taxon>
        <taxon>Pseudomonadota</taxon>
        <taxon>Alphaproteobacteria</taxon>
        <taxon>Rhodospirillales</taxon>
        <taxon>Rhodospirillaceae</taxon>
        <taxon>Inquilinus</taxon>
    </lineage>
</organism>
<evidence type="ECO:0000256" key="5">
    <source>
        <dbReference type="ARBA" id="ARBA00022692"/>
    </source>
</evidence>
<dbReference type="PROSITE" id="PS50928">
    <property type="entry name" value="ABC_TM1"/>
    <property type="match status" value="1"/>
</dbReference>
<dbReference type="PANTHER" id="PTHR43848">
    <property type="entry name" value="PUTRESCINE TRANSPORT SYSTEM PERMEASE PROTEIN POTI"/>
    <property type="match status" value="1"/>
</dbReference>
<comment type="subcellular location">
    <subcellularLocation>
        <location evidence="1 8">Cell membrane</location>
        <topology evidence="1 8">Multi-pass membrane protein</topology>
    </subcellularLocation>
</comment>
<dbReference type="OrthoDB" id="9808399at2"/>
<dbReference type="InterPro" id="IPR051789">
    <property type="entry name" value="Bact_Polyamine_Transport"/>
</dbReference>
<dbReference type="GO" id="GO:0005886">
    <property type="term" value="C:plasma membrane"/>
    <property type="evidence" value="ECO:0007669"/>
    <property type="project" value="UniProtKB-SubCell"/>
</dbReference>
<evidence type="ECO:0000256" key="4">
    <source>
        <dbReference type="ARBA" id="ARBA00022475"/>
    </source>
</evidence>
<feature type="transmembrane region" description="Helical" evidence="8">
    <location>
        <begin position="101"/>
        <end position="122"/>
    </location>
</feature>
<dbReference type="Pfam" id="PF00528">
    <property type="entry name" value="BPD_transp_1"/>
    <property type="match status" value="1"/>
</dbReference>
<protein>
    <recommendedName>
        <fullName evidence="9">ABC transmembrane type-1 domain-containing protein</fullName>
    </recommendedName>
</protein>
<evidence type="ECO:0000256" key="6">
    <source>
        <dbReference type="ARBA" id="ARBA00022989"/>
    </source>
</evidence>
<gene>
    <name evidence="10" type="ORF">BWR60_04125</name>
</gene>
<dbReference type="Gene3D" id="1.10.3720.10">
    <property type="entry name" value="MetI-like"/>
    <property type="match status" value="1"/>
</dbReference>
<dbReference type="InterPro" id="IPR000515">
    <property type="entry name" value="MetI-like"/>
</dbReference>
<evidence type="ECO:0000313" key="10">
    <source>
        <dbReference type="EMBL" id="OWJ68605.1"/>
    </source>
</evidence>
<feature type="domain" description="ABC transmembrane type-1" evidence="9">
    <location>
        <begin position="66"/>
        <end position="253"/>
    </location>
</feature>
<accession>A0A211ZTL1</accession>
<feature type="transmembrane region" description="Helical" evidence="8">
    <location>
        <begin position="134"/>
        <end position="153"/>
    </location>
</feature>
<feature type="transmembrane region" description="Helical" evidence="8">
    <location>
        <begin position="190"/>
        <end position="214"/>
    </location>
</feature>
<keyword evidence="11" id="KW-1185">Reference proteome</keyword>
<reference evidence="11" key="1">
    <citation type="submission" date="2017-05" db="EMBL/GenBank/DDBJ databases">
        <authorList>
            <person name="Macchi M."/>
            <person name="Festa S."/>
            <person name="Coppotelli B.M."/>
            <person name="Morelli I.S."/>
        </authorList>
    </citation>
    <scope>NUCLEOTIDE SEQUENCE [LARGE SCALE GENOMIC DNA]</scope>
    <source>
        <strain evidence="11">I</strain>
    </source>
</reference>
<keyword evidence="4" id="KW-1003">Cell membrane</keyword>
<keyword evidence="7 8" id="KW-0472">Membrane</keyword>
<proteinExistence type="inferred from homology"/>
<dbReference type="RefSeq" id="WP_088149741.1">
    <property type="nucleotide sequence ID" value="NZ_NHON01000004.1"/>
</dbReference>
<keyword evidence="3 8" id="KW-0813">Transport</keyword>
<dbReference type="PANTHER" id="PTHR43848:SF2">
    <property type="entry name" value="PUTRESCINE TRANSPORT SYSTEM PERMEASE PROTEIN POTI"/>
    <property type="match status" value="1"/>
</dbReference>
<dbReference type="SUPFAM" id="SSF161098">
    <property type="entry name" value="MetI-like"/>
    <property type="match status" value="1"/>
</dbReference>
<keyword evidence="6 8" id="KW-1133">Transmembrane helix</keyword>
<name>A0A211ZTL1_9PROT</name>
<dbReference type="CDD" id="cd06261">
    <property type="entry name" value="TM_PBP2"/>
    <property type="match status" value="1"/>
</dbReference>
<dbReference type="GO" id="GO:0055085">
    <property type="term" value="P:transmembrane transport"/>
    <property type="evidence" value="ECO:0007669"/>
    <property type="project" value="InterPro"/>
</dbReference>
<feature type="transmembrane region" description="Helical" evidence="8">
    <location>
        <begin position="235"/>
        <end position="257"/>
    </location>
</feature>
<sequence length="265" mass="28426">MTAAERIVITALWLVAALVFAALYGPALAVVTTSFFDLKGQSIDWSSFSLHWYAGLTDNPEMLAALGHTLLVAAAAVLLALVLALGLAWYMKTGTRRGRPFVEFVIFLPFVLPGIITGISLLVAFRELGIERSLVTVTIGHAVLVLAILYRMVSVRLDSLETSQIEASLDLGATGLQTFLFVVLPQLRSAIVTGALLAFTLSFDETLVTFFLVGGDATLPIRLWAMMRVGFTPEVNALVALVLLATMTLAVLGALSLKDSMAAKR</sequence>
<dbReference type="Proteomes" id="UP000196655">
    <property type="component" value="Unassembled WGS sequence"/>
</dbReference>